<keyword evidence="1" id="KW-0732">Signal</keyword>
<comment type="caution">
    <text evidence="3">The sequence shown here is derived from an EMBL/GenBank/DDBJ whole genome shotgun (WGS) entry which is preliminary data.</text>
</comment>
<evidence type="ECO:0000259" key="2">
    <source>
        <dbReference type="PROSITE" id="PS00028"/>
    </source>
</evidence>
<feature type="domain" description="C2H2-type" evidence="2">
    <location>
        <begin position="32"/>
        <end position="53"/>
    </location>
</feature>
<feature type="chain" id="PRO_5045412525" description="C2H2-type domain-containing protein" evidence="1">
    <location>
        <begin position="17"/>
        <end position="101"/>
    </location>
</feature>
<evidence type="ECO:0000256" key="1">
    <source>
        <dbReference type="SAM" id="SignalP"/>
    </source>
</evidence>
<proteinExistence type="predicted"/>
<dbReference type="EMBL" id="JAHUTJ010067942">
    <property type="protein sequence ID" value="MED6291369.1"/>
    <property type="molecule type" value="Genomic_DNA"/>
</dbReference>
<sequence length="101" mass="11384">MAALLMRCVCLPEAAGAFWSLVHMSSSRNFNCAPPCDNLLTYTHSTQIHLFLHIRSTTHPPTRTHTYLRNNTHYQNGQRSKKQVTIHQCGLPSLMLGPVLV</sequence>
<evidence type="ECO:0000313" key="4">
    <source>
        <dbReference type="Proteomes" id="UP001352852"/>
    </source>
</evidence>
<evidence type="ECO:0000313" key="3">
    <source>
        <dbReference type="EMBL" id="MED6291369.1"/>
    </source>
</evidence>
<protein>
    <recommendedName>
        <fullName evidence="2">C2H2-type domain-containing protein</fullName>
    </recommendedName>
</protein>
<organism evidence="3 4">
    <name type="scientific">Characodon lateralis</name>
    <dbReference type="NCBI Taxonomy" id="208331"/>
    <lineage>
        <taxon>Eukaryota</taxon>
        <taxon>Metazoa</taxon>
        <taxon>Chordata</taxon>
        <taxon>Craniata</taxon>
        <taxon>Vertebrata</taxon>
        <taxon>Euteleostomi</taxon>
        <taxon>Actinopterygii</taxon>
        <taxon>Neopterygii</taxon>
        <taxon>Teleostei</taxon>
        <taxon>Neoteleostei</taxon>
        <taxon>Acanthomorphata</taxon>
        <taxon>Ovalentaria</taxon>
        <taxon>Atherinomorphae</taxon>
        <taxon>Cyprinodontiformes</taxon>
        <taxon>Goodeidae</taxon>
        <taxon>Characodon</taxon>
    </lineage>
</organism>
<dbReference type="InterPro" id="IPR013087">
    <property type="entry name" value="Znf_C2H2_type"/>
</dbReference>
<name>A0ABU7EYK9_9TELE</name>
<keyword evidence="4" id="KW-1185">Reference proteome</keyword>
<accession>A0ABU7EYK9</accession>
<feature type="signal peptide" evidence="1">
    <location>
        <begin position="1"/>
        <end position="16"/>
    </location>
</feature>
<reference evidence="3 4" key="1">
    <citation type="submission" date="2021-06" db="EMBL/GenBank/DDBJ databases">
        <authorList>
            <person name="Palmer J.M."/>
        </authorList>
    </citation>
    <scope>NUCLEOTIDE SEQUENCE [LARGE SCALE GENOMIC DNA]</scope>
    <source>
        <strain evidence="3 4">CL_MEX2019</strain>
        <tissue evidence="3">Muscle</tissue>
    </source>
</reference>
<dbReference type="Proteomes" id="UP001352852">
    <property type="component" value="Unassembled WGS sequence"/>
</dbReference>
<dbReference type="PROSITE" id="PS00028">
    <property type="entry name" value="ZINC_FINGER_C2H2_1"/>
    <property type="match status" value="1"/>
</dbReference>
<gene>
    <name evidence="3" type="ORF">CHARACLAT_022851</name>
</gene>